<feature type="repeat" description="FG-GAP" evidence="12">
    <location>
        <begin position="99"/>
        <end position="152"/>
    </location>
</feature>
<dbReference type="InterPro" id="IPR013649">
    <property type="entry name" value="Integrin_alpha_Ig-like_1"/>
</dbReference>
<evidence type="ECO:0000256" key="9">
    <source>
        <dbReference type="ARBA" id="ARBA00023136"/>
    </source>
</evidence>
<dbReference type="InterPro" id="IPR000413">
    <property type="entry name" value="Integrin_alpha"/>
</dbReference>
<feature type="transmembrane region" description="Helical" evidence="13">
    <location>
        <begin position="1577"/>
        <end position="1598"/>
    </location>
</feature>
<dbReference type="InterPro" id="IPR018184">
    <property type="entry name" value="Integrin_alpha_C_CS"/>
</dbReference>
<dbReference type="InterPro" id="IPR013517">
    <property type="entry name" value="FG-GAP"/>
</dbReference>
<gene>
    <name evidence="18" type="ORF">ACAOBT_LOCUS28168</name>
</gene>
<dbReference type="GO" id="GO:0007157">
    <property type="term" value="P:heterophilic cell-cell adhesion via plasma membrane cell adhesion molecules"/>
    <property type="evidence" value="ECO:0007669"/>
    <property type="project" value="UniProtKB-ARBA"/>
</dbReference>
<evidence type="ECO:0000259" key="16">
    <source>
        <dbReference type="Pfam" id="PF20805"/>
    </source>
</evidence>
<feature type="region of interest" description="Disordered" evidence="14">
    <location>
        <begin position="1608"/>
        <end position="1630"/>
    </location>
</feature>
<organism evidence="18 19">
    <name type="scientific">Acanthoscelides obtectus</name>
    <name type="common">Bean weevil</name>
    <name type="synonym">Bruchus obtectus</name>
    <dbReference type="NCBI Taxonomy" id="200917"/>
    <lineage>
        <taxon>Eukaryota</taxon>
        <taxon>Metazoa</taxon>
        <taxon>Ecdysozoa</taxon>
        <taxon>Arthropoda</taxon>
        <taxon>Hexapoda</taxon>
        <taxon>Insecta</taxon>
        <taxon>Pterygota</taxon>
        <taxon>Neoptera</taxon>
        <taxon>Endopterygota</taxon>
        <taxon>Coleoptera</taxon>
        <taxon>Polyphaga</taxon>
        <taxon>Cucujiformia</taxon>
        <taxon>Chrysomeloidea</taxon>
        <taxon>Chrysomelidae</taxon>
        <taxon>Bruchinae</taxon>
        <taxon>Bruchini</taxon>
        <taxon>Acanthoscelides</taxon>
    </lineage>
</organism>
<dbReference type="Pfam" id="PF01839">
    <property type="entry name" value="FG-GAP"/>
    <property type="match status" value="2"/>
</dbReference>
<feature type="domain" description="Integrin alpha third immunoglobulin-like" evidence="17">
    <location>
        <begin position="1465"/>
        <end position="1547"/>
    </location>
</feature>
<keyword evidence="10 13" id="KW-0675">Receptor</keyword>
<feature type="region of interest" description="Disordered" evidence="14">
    <location>
        <begin position="1176"/>
        <end position="1258"/>
    </location>
</feature>
<dbReference type="PANTHER" id="PTHR23220:SF133">
    <property type="entry name" value="INTEGRIN ALPHA-PS2"/>
    <property type="match status" value="1"/>
</dbReference>
<proteinExistence type="inferred from homology"/>
<evidence type="ECO:0000256" key="7">
    <source>
        <dbReference type="ARBA" id="ARBA00022989"/>
    </source>
</evidence>
<evidence type="ECO:0000313" key="19">
    <source>
        <dbReference type="Proteomes" id="UP001152888"/>
    </source>
</evidence>
<keyword evidence="4" id="KW-0732">Signal</keyword>
<feature type="domain" description="Integrin alpha first immunoglubulin-like" evidence="15">
    <location>
        <begin position="413"/>
        <end position="576"/>
    </location>
</feature>
<dbReference type="Pfam" id="PF20805">
    <property type="entry name" value="Integrin_A_Ig_2"/>
    <property type="match status" value="1"/>
</dbReference>
<feature type="repeat" description="FG-GAP" evidence="12">
    <location>
        <begin position="234"/>
        <end position="298"/>
    </location>
</feature>
<dbReference type="PROSITE" id="PS00242">
    <property type="entry name" value="INTEGRIN_ALPHA"/>
    <property type="match status" value="1"/>
</dbReference>
<keyword evidence="5" id="KW-0677">Repeat</keyword>
<evidence type="ECO:0000256" key="10">
    <source>
        <dbReference type="ARBA" id="ARBA00023170"/>
    </source>
</evidence>
<dbReference type="Gene3D" id="2.130.10.130">
    <property type="entry name" value="Integrin alpha, N-terminal"/>
    <property type="match status" value="1"/>
</dbReference>
<dbReference type="GO" id="GO:0048513">
    <property type="term" value="P:animal organ development"/>
    <property type="evidence" value="ECO:0007669"/>
    <property type="project" value="UniProtKB-ARBA"/>
</dbReference>
<dbReference type="EMBL" id="CAKOFQ010007606">
    <property type="protein sequence ID" value="CAH2004734.1"/>
    <property type="molecule type" value="Genomic_DNA"/>
</dbReference>
<evidence type="ECO:0000256" key="13">
    <source>
        <dbReference type="RuleBase" id="RU003762"/>
    </source>
</evidence>
<dbReference type="Pfam" id="PF08441">
    <property type="entry name" value="Integrin_A_Ig_1"/>
    <property type="match status" value="1"/>
</dbReference>
<name>A0A9P0LZP4_ACAOB</name>
<dbReference type="GO" id="GO:0005178">
    <property type="term" value="F:integrin binding"/>
    <property type="evidence" value="ECO:0007669"/>
    <property type="project" value="TreeGrafter"/>
</dbReference>
<feature type="domain" description="Integrin alpha third immunoglobulin-like" evidence="17">
    <location>
        <begin position="722"/>
        <end position="813"/>
    </location>
</feature>
<keyword evidence="7 13" id="KW-1133">Transmembrane helix</keyword>
<feature type="region of interest" description="Disordered" evidence="14">
    <location>
        <begin position="1058"/>
        <end position="1096"/>
    </location>
</feature>
<dbReference type="CDD" id="cd22249">
    <property type="entry name" value="UDM1_RNF168_RNF169-like"/>
    <property type="match status" value="1"/>
</dbReference>
<evidence type="ECO:0000256" key="1">
    <source>
        <dbReference type="ARBA" id="ARBA00004479"/>
    </source>
</evidence>
<keyword evidence="9 13" id="KW-0472">Membrane</keyword>
<feature type="compositionally biased region" description="Basic and acidic residues" evidence="14">
    <location>
        <begin position="1462"/>
        <end position="1472"/>
    </location>
</feature>
<feature type="domain" description="Integrin alpha second immunoglobulin-like" evidence="16">
    <location>
        <begin position="577"/>
        <end position="702"/>
    </location>
</feature>
<dbReference type="OrthoDB" id="5317514at2759"/>
<comment type="similarity">
    <text evidence="2 13">Belongs to the integrin alpha chain family.</text>
</comment>
<feature type="repeat" description="FG-GAP" evidence="12">
    <location>
        <begin position="300"/>
        <end position="359"/>
    </location>
</feature>
<dbReference type="InterPro" id="IPR048286">
    <property type="entry name" value="Integrin_alpha_Ig-like_3"/>
</dbReference>
<dbReference type="PRINTS" id="PR01185">
    <property type="entry name" value="INTEGRINA"/>
</dbReference>
<feature type="region of interest" description="Disordered" evidence="14">
    <location>
        <begin position="1399"/>
        <end position="1472"/>
    </location>
</feature>
<evidence type="ECO:0000259" key="17">
    <source>
        <dbReference type="Pfam" id="PF20806"/>
    </source>
</evidence>
<dbReference type="Gene3D" id="1.20.5.930">
    <property type="entry name" value="Bicelle-embedded integrin alpha(iib) transmembrane segment"/>
    <property type="match status" value="1"/>
</dbReference>
<dbReference type="InterPro" id="IPR013519">
    <property type="entry name" value="Int_alpha_beta-p"/>
</dbReference>
<dbReference type="GO" id="GO:0009897">
    <property type="term" value="C:external side of plasma membrane"/>
    <property type="evidence" value="ECO:0007669"/>
    <property type="project" value="TreeGrafter"/>
</dbReference>
<dbReference type="GO" id="GO:0033627">
    <property type="term" value="P:cell adhesion mediated by integrin"/>
    <property type="evidence" value="ECO:0007669"/>
    <property type="project" value="TreeGrafter"/>
</dbReference>
<feature type="compositionally biased region" description="Basic and acidic residues" evidence="14">
    <location>
        <begin position="1193"/>
        <end position="1206"/>
    </location>
</feature>
<dbReference type="PROSITE" id="PS51470">
    <property type="entry name" value="FG_GAP"/>
    <property type="match status" value="4"/>
</dbReference>
<dbReference type="SUPFAM" id="SSF69179">
    <property type="entry name" value="Integrin domains"/>
    <property type="match status" value="3"/>
</dbReference>
<evidence type="ECO:0000256" key="11">
    <source>
        <dbReference type="ARBA" id="ARBA00023180"/>
    </source>
</evidence>
<keyword evidence="11" id="KW-0325">Glycoprotein</keyword>
<dbReference type="Pfam" id="PF20806">
    <property type="entry name" value="Integrin_A_Ig_3"/>
    <property type="match status" value="2"/>
</dbReference>
<evidence type="ECO:0000256" key="5">
    <source>
        <dbReference type="ARBA" id="ARBA00022737"/>
    </source>
</evidence>
<dbReference type="PANTHER" id="PTHR23220">
    <property type="entry name" value="INTEGRIN ALPHA"/>
    <property type="match status" value="1"/>
</dbReference>
<dbReference type="Gene3D" id="2.60.40.1510">
    <property type="entry name" value="ntegrin, alpha v. Chain A, domain 3"/>
    <property type="match status" value="1"/>
</dbReference>
<evidence type="ECO:0000259" key="15">
    <source>
        <dbReference type="Pfam" id="PF08441"/>
    </source>
</evidence>
<keyword evidence="3 13" id="KW-0812">Transmembrane</keyword>
<evidence type="ECO:0008006" key="20">
    <source>
        <dbReference type="Google" id="ProtNLM"/>
    </source>
</evidence>
<dbReference type="GO" id="GO:0008305">
    <property type="term" value="C:integrin complex"/>
    <property type="evidence" value="ECO:0007669"/>
    <property type="project" value="InterPro"/>
</dbReference>
<dbReference type="InterPro" id="IPR048285">
    <property type="entry name" value="Integrin_alpha_Ig-like_2"/>
</dbReference>
<feature type="compositionally biased region" description="Basic and acidic residues" evidence="14">
    <location>
        <begin position="1242"/>
        <end position="1258"/>
    </location>
</feature>
<accession>A0A9P0LZP4</accession>
<feature type="repeat" description="FG-GAP" evidence="12">
    <location>
        <begin position="367"/>
        <end position="428"/>
    </location>
</feature>
<feature type="compositionally biased region" description="Low complexity" evidence="14">
    <location>
        <begin position="1399"/>
        <end position="1418"/>
    </location>
</feature>
<evidence type="ECO:0000256" key="4">
    <source>
        <dbReference type="ARBA" id="ARBA00022729"/>
    </source>
</evidence>
<evidence type="ECO:0000256" key="12">
    <source>
        <dbReference type="PROSITE-ProRule" id="PRU00803"/>
    </source>
</evidence>
<evidence type="ECO:0000256" key="6">
    <source>
        <dbReference type="ARBA" id="ARBA00022889"/>
    </source>
</evidence>
<dbReference type="Proteomes" id="UP001152888">
    <property type="component" value="Unassembled WGS sequence"/>
</dbReference>
<sequence>MVYRGGAVYRCSARGDSSCEEVPFDRQNNAYYRDSMLDDKSQRWLGATLSSSGVTDGPVVACAPRYIWFTKDLNRRDPVGTCFVSNGAFNSFEEYSPCRTMNWGYHRQGSCQAGFSAGINKKGDRLYVGAPGSYYWQGQMYSIDAHAKFNYTPGLFGNQGYGAKGSVHQQSLETRSAVFSTREGSAPDDDSYIGYSTVVGHFRKGEVYEGIAVGMPRGNKLRGKILLFSWDLKNYKNITISEQIGSYFGYCLSTADVNGDGFVDIIVGAPMHTVPNNEGKYDVGRVYVLYQSSNLFESFDISHHIDGINTRGRFGLSVAGLGDLNQDGFDDFAVGAPYDGPNGNGAVYIYYGSKDGVHKKFGQVIYAEVIQTGSRYLSTFGFSIAGGLDLDGNEYPDMAVGAYLSDSAFFFRARPVVKVDGFVRFQTANKQIDIKEKNCRLSNGQDATCTMIDFCIKYSGKGIPDQIDLLVQYILDTKKENTPRMAFFDRPRQSSFNETLRLYKDNRDFCKSQKVYVKADLRDKLTPLEAEVKYFMAEEVYAGAYQQTRDPKSILRPVIDLNNPPSKKDSVSIQKNCGPDNICIPNLHVNVTSNVEKYYLGSDKDLEFDVIVSNFGEDAFETTLELKYPERTYYKKFETRKHMPGISCSPGKNRTVICDVGNPLPSGKIAIFKLVVQPGKAEGMAPTYEFDVFVNSTNPEPANTLRDNHQHLSIGIWINATLDIRGESYPSTVYYNESLYTSQNITREIEIGPEVTHVYYLTNRGPATVQEAEVFILWPFETLGGDDLLYLLDQPHTQGNLKCDFVPAVNYRQYYLDYIRAREVWDRLKIDISGIEQFWSAEKQTSEFGRGVSSGVGVINKNVGGVPTGDSSGIFEVRHNQTSSFSSSGRINPRGEIETTESRLITTYRDGVPYSRWENRTTIKDAHGNVLRTFMNYDNTDYLHSGSRIDQGGPMVNLGTINAAGEYVLVESQYNTRWVDGKPVTEWHNVTTVRDHQGNVIRTYTSDSDDAVTYGSTLRPAYSSTADIERRRQEEERFNEQQERLRIENERQEVLRRQELHRKQQQQEEDQRIRLEESRRRQEKEEEERRRLESSRGIHVAQEERRLREEALRRQKDEEEQRRLREEMLRRQKEEEEQRRLREETLRKQKDEQEQRRLREEALKRQQLEEERRRYEEEARRRHQSTVSQTWRQTEDERRIYEESRRQPSKFGVKTSWQTEDERNAYEEEVKRRQQSGVSATEKTEEESIRQEEDDERRRQYEEAMRKYYEEVRRREEETRAREEHAYEVGGGPREGGISATTASSRHYAAGSTASGGYYDEQGVWRRYPAGAHHVSFNKTYSYESSTTIPIDLAVGGGRAGGFHAGLGEMAAGSGFTIQTLDLGAGGYGAGVTESYGAAHSGSVSSSSAGSHGAAAHGGHTGGGYRREWKAEGGYSSSGSIPPVYHNRVDRDNVPPNSDDSSGEKFRVRGRRQVENDPYEEMRKMLQCNSTRCVYMRCTVGTLAKDKEIAIALRSRLNVRAVKNLTTEQGIKISSMMVARISKLPYIGEKTDEFRSHEIFTEIPAQETELVPEVAPMWIYIISAIAGVVMLLLLIWLLSKCGFFKRNRPSSAPERQPLNRNGYHSGDEAL</sequence>
<dbReference type="SUPFAM" id="SSF69318">
    <property type="entry name" value="Integrin alpha N-terminal domain"/>
    <property type="match status" value="1"/>
</dbReference>
<evidence type="ECO:0000256" key="8">
    <source>
        <dbReference type="ARBA" id="ARBA00023037"/>
    </source>
</evidence>
<dbReference type="GO" id="GO:0007229">
    <property type="term" value="P:integrin-mediated signaling pathway"/>
    <property type="evidence" value="ECO:0007669"/>
    <property type="project" value="UniProtKB-KW"/>
</dbReference>
<dbReference type="Gene3D" id="2.60.40.1530">
    <property type="entry name" value="ntegrin, alpha v. Chain A, domain 4"/>
    <property type="match status" value="2"/>
</dbReference>
<evidence type="ECO:0000256" key="14">
    <source>
        <dbReference type="SAM" id="MobiDB-lite"/>
    </source>
</evidence>
<keyword evidence="19" id="KW-1185">Reference proteome</keyword>
<comment type="caution">
    <text evidence="18">The sequence shown here is derived from an EMBL/GenBank/DDBJ whole genome shotgun (WGS) entry which is preliminary data.</text>
</comment>
<protein>
    <recommendedName>
        <fullName evidence="20">Integrin alpha-PS2</fullName>
    </recommendedName>
</protein>
<reference evidence="18" key="1">
    <citation type="submission" date="2022-03" db="EMBL/GenBank/DDBJ databases">
        <authorList>
            <person name="Sayadi A."/>
        </authorList>
    </citation>
    <scope>NUCLEOTIDE SEQUENCE</scope>
</reference>
<dbReference type="GO" id="GO:0007160">
    <property type="term" value="P:cell-matrix adhesion"/>
    <property type="evidence" value="ECO:0007669"/>
    <property type="project" value="TreeGrafter"/>
</dbReference>
<keyword evidence="6 13" id="KW-0130">Cell adhesion</keyword>
<evidence type="ECO:0000313" key="18">
    <source>
        <dbReference type="EMBL" id="CAH2004734.1"/>
    </source>
</evidence>
<dbReference type="InterPro" id="IPR032695">
    <property type="entry name" value="Integrin_dom_sf"/>
</dbReference>
<dbReference type="Gene3D" id="2.60.40.1460">
    <property type="entry name" value="Integrin domains. Chain A, domain 2"/>
    <property type="match status" value="1"/>
</dbReference>
<feature type="compositionally biased region" description="Basic and acidic residues" evidence="14">
    <location>
        <begin position="1220"/>
        <end position="1232"/>
    </location>
</feature>
<comment type="subcellular location">
    <subcellularLocation>
        <location evidence="1 13">Membrane</location>
        <topology evidence="1 13">Single-pass type I membrane protein</topology>
    </subcellularLocation>
</comment>
<dbReference type="SMART" id="SM00191">
    <property type="entry name" value="Int_alpha"/>
    <property type="match status" value="4"/>
</dbReference>
<evidence type="ECO:0000256" key="2">
    <source>
        <dbReference type="ARBA" id="ARBA00008054"/>
    </source>
</evidence>
<dbReference type="InterPro" id="IPR028994">
    <property type="entry name" value="Integrin_alpha_N"/>
</dbReference>
<keyword evidence="8 13" id="KW-0401">Integrin</keyword>
<evidence type="ECO:0000256" key="3">
    <source>
        <dbReference type="ARBA" id="ARBA00022692"/>
    </source>
</evidence>